<reference evidence="2 3" key="1">
    <citation type="journal article" date="2022" name="Front. Microbiol.">
        <title>High genomic differentiation and limited gene flow indicate recent cryptic speciation within the genus Laspinema (cyanobacteria).</title>
        <authorList>
            <person name="Stanojkovic A."/>
            <person name="Skoupy S."/>
            <person name="Skaloud P."/>
            <person name="Dvorak P."/>
        </authorList>
    </citation>
    <scope>NUCLEOTIDE SEQUENCE [LARGE SCALE GENOMIC DNA]</scope>
    <source>
        <strain evidence="2 3">D3b</strain>
    </source>
</reference>
<dbReference type="Proteomes" id="UP001525961">
    <property type="component" value="Unassembled WGS sequence"/>
</dbReference>
<evidence type="ECO:0000256" key="1">
    <source>
        <dbReference type="SAM" id="MobiDB-lite"/>
    </source>
</evidence>
<organism evidence="2 3">
    <name type="scientific">Laspinema olomoucense D3b</name>
    <dbReference type="NCBI Taxonomy" id="2953688"/>
    <lineage>
        <taxon>Bacteria</taxon>
        <taxon>Bacillati</taxon>
        <taxon>Cyanobacteriota</taxon>
        <taxon>Cyanophyceae</taxon>
        <taxon>Oscillatoriophycideae</taxon>
        <taxon>Oscillatoriales</taxon>
        <taxon>Laspinemataceae</taxon>
        <taxon>Laspinema</taxon>
        <taxon>Laspinema olomoucense</taxon>
    </lineage>
</organism>
<evidence type="ECO:0000313" key="2">
    <source>
        <dbReference type="EMBL" id="MCT7979786.1"/>
    </source>
</evidence>
<feature type="region of interest" description="Disordered" evidence="1">
    <location>
        <begin position="1"/>
        <end position="30"/>
    </location>
</feature>
<accession>A0ABT2NBC0</accession>
<protein>
    <submittedName>
        <fullName evidence="2">Uncharacterized protein</fullName>
    </submittedName>
</protein>
<feature type="compositionally biased region" description="Basic and acidic residues" evidence="1">
    <location>
        <begin position="15"/>
        <end position="30"/>
    </location>
</feature>
<gene>
    <name evidence="2" type="ORF">NG792_18875</name>
</gene>
<sequence>MNPTTRQITGTDPTTIRRDEPLKFGLLDTREPDAYLQGQIQKQGC</sequence>
<proteinExistence type="predicted"/>
<evidence type="ECO:0000313" key="3">
    <source>
        <dbReference type="Proteomes" id="UP001525961"/>
    </source>
</evidence>
<name>A0ABT2NBC0_9CYAN</name>
<feature type="compositionally biased region" description="Polar residues" evidence="1">
    <location>
        <begin position="1"/>
        <end position="14"/>
    </location>
</feature>
<keyword evidence="3" id="KW-1185">Reference proteome</keyword>
<dbReference type="EMBL" id="JAMXFA010000027">
    <property type="protein sequence ID" value="MCT7979786.1"/>
    <property type="molecule type" value="Genomic_DNA"/>
</dbReference>
<dbReference type="RefSeq" id="WP_261200554.1">
    <property type="nucleotide sequence ID" value="NZ_JAMXFA010000027.1"/>
</dbReference>
<comment type="caution">
    <text evidence="2">The sequence shown here is derived from an EMBL/GenBank/DDBJ whole genome shotgun (WGS) entry which is preliminary data.</text>
</comment>